<evidence type="ECO:0000313" key="4">
    <source>
        <dbReference type="Proteomes" id="UP001212263"/>
    </source>
</evidence>
<dbReference type="EMBL" id="JAKNDN010000025">
    <property type="protein sequence ID" value="MCG4960823.1"/>
    <property type="molecule type" value="Genomic_DNA"/>
</dbReference>
<feature type="region of interest" description="Disordered" evidence="1">
    <location>
        <begin position="73"/>
        <end position="92"/>
    </location>
</feature>
<reference evidence="3" key="2">
    <citation type="submission" date="2023-01" db="EMBL/GenBank/DDBJ databases">
        <title>Human gut microbiome strain richness.</title>
        <authorList>
            <person name="Chen-Liaw A."/>
        </authorList>
    </citation>
    <scope>NUCLEOTIDE SEQUENCE</scope>
    <source>
        <strain evidence="3">RTP21484st1_B7_RTP21484_190118</strain>
    </source>
</reference>
<proteinExistence type="predicted"/>
<accession>A0AAW6FK80</accession>
<evidence type="ECO:0000256" key="1">
    <source>
        <dbReference type="SAM" id="MobiDB-lite"/>
    </source>
</evidence>
<sequence length="151" mass="17926">MKVDPVKGSTFVVMDKDTTQAKLYEHYLSFFLPKGMLDFFELVWMETESLTSRERQKDIAYTGVLHIHLDERDSRTEDQQDLRPNGFTEPATMSDFPVRDRRVELHIRRRRWLTPDGRSVILNIYPLVAEGTRYSVAFAEFLKKKTWIRPR</sequence>
<comment type="caution">
    <text evidence="3">The sequence shown here is derived from an EMBL/GenBank/DDBJ whole genome shotgun (WGS) entry which is preliminary data.</text>
</comment>
<evidence type="ECO:0000313" key="3">
    <source>
        <dbReference type="EMBL" id="MDB9223959.1"/>
    </source>
</evidence>
<reference evidence="2" key="1">
    <citation type="submission" date="2022-01" db="EMBL/GenBank/DDBJ databases">
        <title>Collection of gut derived symbiotic bacterial strains cultured from healthy donors.</title>
        <authorList>
            <person name="Lin H."/>
            <person name="Kohout C."/>
            <person name="Waligurski E."/>
            <person name="Pamer E.G."/>
        </authorList>
    </citation>
    <scope>NUCLEOTIDE SEQUENCE</scope>
    <source>
        <strain evidence="2">DFI.1.149</strain>
    </source>
</reference>
<gene>
    <name evidence="2" type="ORF">L0P03_13330</name>
    <name evidence="3" type="ORF">PN645_13200</name>
</gene>
<dbReference type="EMBL" id="JAQMRD010000018">
    <property type="protein sequence ID" value="MDB9223959.1"/>
    <property type="molecule type" value="Genomic_DNA"/>
</dbReference>
<dbReference type="Proteomes" id="UP001199750">
    <property type="component" value="Unassembled WGS sequence"/>
</dbReference>
<organism evidence="3 4">
    <name type="scientific">Odoribacter splanchnicus</name>
    <dbReference type="NCBI Taxonomy" id="28118"/>
    <lineage>
        <taxon>Bacteria</taxon>
        <taxon>Pseudomonadati</taxon>
        <taxon>Bacteroidota</taxon>
        <taxon>Bacteroidia</taxon>
        <taxon>Bacteroidales</taxon>
        <taxon>Odoribacteraceae</taxon>
        <taxon>Odoribacter</taxon>
    </lineage>
</organism>
<name>A0AAW6FK80_9BACT</name>
<dbReference type="Proteomes" id="UP001212263">
    <property type="component" value="Unassembled WGS sequence"/>
</dbReference>
<evidence type="ECO:0000313" key="2">
    <source>
        <dbReference type="EMBL" id="MCG4960823.1"/>
    </source>
</evidence>
<dbReference type="RefSeq" id="WP_238008856.1">
    <property type="nucleotide sequence ID" value="NZ_JAHONW010000027.1"/>
</dbReference>
<protein>
    <recommendedName>
        <fullName evidence="5">Transposase</fullName>
    </recommendedName>
</protein>
<evidence type="ECO:0008006" key="5">
    <source>
        <dbReference type="Google" id="ProtNLM"/>
    </source>
</evidence>
<dbReference type="AlphaFoldDB" id="A0AAW6FK80"/>